<feature type="coiled-coil region" evidence="1">
    <location>
        <begin position="80"/>
        <end position="121"/>
    </location>
</feature>
<keyword evidence="1" id="KW-0175">Coiled coil</keyword>
<protein>
    <recommendedName>
        <fullName evidence="4">HTH cro/C1-type domain-containing protein</fullName>
    </recommendedName>
</protein>
<evidence type="ECO:0008006" key="4">
    <source>
        <dbReference type="Google" id="ProtNLM"/>
    </source>
</evidence>
<organism evidence="2 3">
    <name type="scientific">Aureispira anguillae</name>
    <dbReference type="NCBI Taxonomy" id="2864201"/>
    <lineage>
        <taxon>Bacteria</taxon>
        <taxon>Pseudomonadati</taxon>
        <taxon>Bacteroidota</taxon>
        <taxon>Saprospiria</taxon>
        <taxon>Saprospirales</taxon>
        <taxon>Saprospiraceae</taxon>
        <taxon>Aureispira</taxon>
    </lineage>
</organism>
<dbReference type="Proteomes" id="UP001060919">
    <property type="component" value="Chromosome"/>
</dbReference>
<evidence type="ECO:0000313" key="3">
    <source>
        <dbReference type="Proteomes" id="UP001060919"/>
    </source>
</evidence>
<dbReference type="AlphaFoldDB" id="A0A915YCL5"/>
<dbReference type="RefSeq" id="WP_264791897.1">
    <property type="nucleotide sequence ID" value="NZ_AP026867.1"/>
</dbReference>
<dbReference type="KEGG" id="aup:AsAng_0013160"/>
<evidence type="ECO:0000313" key="2">
    <source>
        <dbReference type="EMBL" id="BDS10608.1"/>
    </source>
</evidence>
<accession>A0A915YCL5</accession>
<dbReference type="EMBL" id="AP026867">
    <property type="protein sequence ID" value="BDS10608.1"/>
    <property type="molecule type" value="Genomic_DNA"/>
</dbReference>
<evidence type="ECO:0000256" key="1">
    <source>
        <dbReference type="SAM" id="Coils"/>
    </source>
</evidence>
<reference evidence="2" key="1">
    <citation type="submission" date="2022-09" db="EMBL/GenBank/DDBJ databases">
        <title>Aureispira anguillicida sp. nov., isolated from Leptocephalus of Japanese eel Anguilla japonica.</title>
        <authorList>
            <person name="Yuasa K."/>
            <person name="Mekata T."/>
            <person name="Ikunari K."/>
        </authorList>
    </citation>
    <scope>NUCLEOTIDE SEQUENCE</scope>
    <source>
        <strain evidence="2">EL160426</strain>
    </source>
</reference>
<sequence>MMIISRILQIIELKGISKRKFYLKTGLSNGFLDKQRDIGVSKVENILQAYPDVNPMWLLLGKGDIFMEDKDDSVLQKITQADQKEDIEHLRKEIEHLNEKLKEKEERLKDKEEIIRLMKSR</sequence>
<name>A0A915YCL5_9BACT</name>
<proteinExistence type="predicted"/>
<gene>
    <name evidence="2" type="ORF">AsAng_0013160</name>
</gene>
<keyword evidence="3" id="KW-1185">Reference proteome</keyword>